<comment type="similarity">
    <text evidence="1">Belongs to the NmrA-type oxidoreductase family.</text>
</comment>
<sequence>MTTAAVFTATGNQGASVVNALVQRFGKDLSIRALTRNPTSPRTKAAFAKHEGKADINLVQADISDAQSIRDVLKGVKVVFGNANSYDDLEQEVPRMKTVIDIAKEEGIELFVWSTLPSPAHISNGRFDKVKHFENKTEIQAHLEKSGLKWASVSLGFFAENIVNYHLVQPTEDGKGYKVAFAVLKPETEVAWSWVERDLGPAVAHLFQAHINKTNPELFGKIWPVASYQGSFKKLGDLIAARTGKQVSYDTPPEAHNIEMTQMSEFYNAHGLYSDATLPPPELKDAGAPFSTLEQFVDEAVLPSLK</sequence>
<dbReference type="AlphaFoldDB" id="A0A177TUZ3"/>
<dbReference type="InterPro" id="IPR036291">
    <property type="entry name" value="NAD(P)-bd_dom_sf"/>
</dbReference>
<dbReference type="PANTHER" id="PTHR42748:SF7">
    <property type="entry name" value="NMRA LIKE REDOX SENSOR 1-RELATED"/>
    <property type="match status" value="1"/>
</dbReference>
<gene>
    <name evidence="4" type="ORF">A4X13_0g1256</name>
</gene>
<accession>A0A177TUZ3</accession>
<evidence type="ECO:0000256" key="1">
    <source>
        <dbReference type="ARBA" id="ARBA00006328"/>
    </source>
</evidence>
<evidence type="ECO:0000313" key="5">
    <source>
        <dbReference type="Proteomes" id="UP000077521"/>
    </source>
</evidence>
<keyword evidence="2" id="KW-0521">NADP</keyword>
<evidence type="ECO:0000256" key="2">
    <source>
        <dbReference type="ARBA" id="ARBA00022857"/>
    </source>
</evidence>
<proteinExistence type="inferred from homology"/>
<name>A0A177TUZ3_9BASI</name>
<reference evidence="4" key="2">
    <citation type="journal article" date="2019" name="IMA Fungus">
        <title>Genome sequencing and comparison of five Tilletia species to identify candidate genes for the detection of regulated species infecting wheat.</title>
        <authorList>
            <person name="Nguyen H.D.T."/>
            <person name="Sultana T."/>
            <person name="Kesanakurti P."/>
            <person name="Hambleton S."/>
        </authorList>
    </citation>
    <scope>NUCLEOTIDE SEQUENCE</scope>
    <source>
        <strain evidence="4">DAOMC 236416</strain>
    </source>
</reference>
<dbReference type="EMBL" id="LWDF02000048">
    <property type="protein sequence ID" value="KAE8259068.1"/>
    <property type="molecule type" value="Genomic_DNA"/>
</dbReference>
<dbReference type="SUPFAM" id="SSF51735">
    <property type="entry name" value="NAD(P)-binding Rossmann-fold domains"/>
    <property type="match status" value="1"/>
</dbReference>
<keyword evidence="5" id="KW-1185">Reference proteome</keyword>
<reference evidence="4" key="1">
    <citation type="submission" date="2016-04" db="EMBL/GenBank/DDBJ databases">
        <authorList>
            <person name="Nguyen H.D."/>
            <person name="Samba Siva P."/>
            <person name="Cullis J."/>
            <person name="Levesque C.A."/>
            <person name="Hambleton S."/>
        </authorList>
    </citation>
    <scope>NUCLEOTIDE SEQUENCE</scope>
    <source>
        <strain evidence="4">DAOMC 236416</strain>
    </source>
</reference>
<dbReference type="Gene3D" id="3.40.50.720">
    <property type="entry name" value="NAD(P)-binding Rossmann-like Domain"/>
    <property type="match status" value="1"/>
</dbReference>
<dbReference type="InterPro" id="IPR051164">
    <property type="entry name" value="NmrA-like_oxidored"/>
</dbReference>
<dbReference type="PANTHER" id="PTHR42748">
    <property type="entry name" value="NITROGEN METABOLITE REPRESSION PROTEIN NMRA FAMILY MEMBER"/>
    <property type="match status" value="1"/>
</dbReference>
<evidence type="ECO:0000259" key="3">
    <source>
        <dbReference type="Pfam" id="PF05368"/>
    </source>
</evidence>
<organism evidence="4 5">
    <name type="scientific">Tilletia indica</name>
    <dbReference type="NCBI Taxonomy" id="43049"/>
    <lineage>
        <taxon>Eukaryota</taxon>
        <taxon>Fungi</taxon>
        <taxon>Dikarya</taxon>
        <taxon>Basidiomycota</taxon>
        <taxon>Ustilaginomycotina</taxon>
        <taxon>Exobasidiomycetes</taxon>
        <taxon>Tilletiales</taxon>
        <taxon>Tilletiaceae</taxon>
        <taxon>Tilletia</taxon>
    </lineage>
</organism>
<evidence type="ECO:0000313" key="4">
    <source>
        <dbReference type="EMBL" id="KAE8259068.1"/>
    </source>
</evidence>
<dbReference type="Pfam" id="PF05368">
    <property type="entry name" value="NmrA"/>
    <property type="match status" value="1"/>
</dbReference>
<dbReference type="Gene3D" id="3.90.25.10">
    <property type="entry name" value="UDP-galactose 4-epimerase, domain 1"/>
    <property type="match status" value="1"/>
</dbReference>
<protein>
    <recommendedName>
        <fullName evidence="3">NmrA-like domain-containing protein</fullName>
    </recommendedName>
</protein>
<dbReference type="Proteomes" id="UP000077521">
    <property type="component" value="Unassembled WGS sequence"/>
</dbReference>
<comment type="caution">
    <text evidence="4">The sequence shown here is derived from an EMBL/GenBank/DDBJ whole genome shotgun (WGS) entry which is preliminary data.</text>
</comment>
<dbReference type="InterPro" id="IPR008030">
    <property type="entry name" value="NmrA-like"/>
</dbReference>
<feature type="domain" description="NmrA-like" evidence="3">
    <location>
        <begin position="3"/>
        <end position="275"/>
    </location>
</feature>